<keyword evidence="4" id="KW-0812">Transmembrane</keyword>
<comment type="similarity">
    <text evidence="1">Belongs to the glycosyl hydrolase 8 (cellulase D) family.</text>
</comment>
<keyword evidence="2" id="KW-0378">Hydrolase</keyword>
<keyword evidence="4" id="KW-1133">Transmembrane helix</keyword>
<dbReference type="InterPro" id="IPR008928">
    <property type="entry name" value="6-hairpin_glycosidase_sf"/>
</dbReference>
<accession>A0A846TG31</accession>
<keyword evidence="3" id="KW-0326">Glycosidase</keyword>
<dbReference type="InterPro" id="IPR012341">
    <property type="entry name" value="6hp_glycosidase-like_sf"/>
</dbReference>
<gene>
    <name evidence="5" type="ORF">GWK17_18605</name>
</gene>
<dbReference type="Gene3D" id="1.50.10.10">
    <property type="match status" value="1"/>
</dbReference>
<evidence type="ECO:0000256" key="4">
    <source>
        <dbReference type="SAM" id="Phobius"/>
    </source>
</evidence>
<evidence type="ECO:0000256" key="1">
    <source>
        <dbReference type="ARBA" id="ARBA00009209"/>
    </source>
</evidence>
<dbReference type="GO" id="GO:0005975">
    <property type="term" value="P:carbohydrate metabolic process"/>
    <property type="evidence" value="ECO:0007669"/>
    <property type="project" value="InterPro"/>
</dbReference>
<keyword evidence="4" id="KW-0472">Membrane</keyword>
<sequence length="369" mass="42623">MGTELFKVGKKMLLSVITIFLVWSLYMLNVNKTNSTEDFVKRWLTNHNGTLSTYVNESAVQDADLVSGREALSESLGFMMQYAIEREDLNLFKKQYSILTRYFMNDEGFIHWKTIENGTPNVTTNATVDDLRIIKCLIDAYELWGNQEFVNAGEKIYLQMELNTKVKNLLADYYDYQTNSKSDTVTIAYIDTEALAKIDEYGFSDEKVFQEMMRVLSNTPSRYGFFAKAYNVEQESYFFDNEVNMIDQLLIAINRSKIGQQNEEFLGLLKKKFIRDGKIFGRYFRGSSEPAVTYESPALYALAILLLLENGDHDFALSLYNRMIKFKEENPLSRHYGGYSVNKDNDTHIFDNLLPMLAESVLRNQGLVK</sequence>
<dbReference type="AlphaFoldDB" id="A0A846TG31"/>
<evidence type="ECO:0000256" key="2">
    <source>
        <dbReference type="ARBA" id="ARBA00022801"/>
    </source>
</evidence>
<evidence type="ECO:0000313" key="5">
    <source>
        <dbReference type="EMBL" id="NKE07463.1"/>
    </source>
</evidence>
<evidence type="ECO:0008006" key="7">
    <source>
        <dbReference type="Google" id="ProtNLM"/>
    </source>
</evidence>
<dbReference type="Proteomes" id="UP000587942">
    <property type="component" value="Unassembled WGS sequence"/>
</dbReference>
<organism evidence="5 6">
    <name type="scientific">Mesobacillus selenatarsenatis</name>
    <dbReference type="NCBI Taxonomy" id="388741"/>
    <lineage>
        <taxon>Bacteria</taxon>
        <taxon>Bacillati</taxon>
        <taxon>Bacillota</taxon>
        <taxon>Bacilli</taxon>
        <taxon>Bacillales</taxon>
        <taxon>Bacillaceae</taxon>
        <taxon>Mesobacillus</taxon>
    </lineage>
</organism>
<dbReference type="SUPFAM" id="SSF48208">
    <property type="entry name" value="Six-hairpin glycosidases"/>
    <property type="match status" value="1"/>
</dbReference>
<protein>
    <recommendedName>
        <fullName evidence="7">Glycosyl hydrolase</fullName>
    </recommendedName>
</protein>
<dbReference type="InterPro" id="IPR002037">
    <property type="entry name" value="Glyco_hydro_8"/>
</dbReference>
<dbReference type="Pfam" id="PF01270">
    <property type="entry name" value="Glyco_hydro_8"/>
    <property type="match status" value="1"/>
</dbReference>
<dbReference type="EMBL" id="JAAVUM010000016">
    <property type="protein sequence ID" value="NKE07463.1"/>
    <property type="molecule type" value="Genomic_DNA"/>
</dbReference>
<dbReference type="GO" id="GO:0004553">
    <property type="term" value="F:hydrolase activity, hydrolyzing O-glycosyl compounds"/>
    <property type="evidence" value="ECO:0007669"/>
    <property type="project" value="InterPro"/>
</dbReference>
<evidence type="ECO:0000256" key="3">
    <source>
        <dbReference type="ARBA" id="ARBA00023295"/>
    </source>
</evidence>
<evidence type="ECO:0000313" key="6">
    <source>
        <dbReference type="Proteomes" id="UP000587942"/>
    </source>
</evidence>
<comment type="caution">
    <text evidence="5">The sequence shown here is derived from an EMBL/GenBank/DDBJ whole genome shotgun (WGS) entry which is preliminary data.</text>
</comment>
<proteinExistence type="inferred from homology"/>
<name>A0A846TG31_9BACI</name>
<feature type="transmembrane region" description="Helical" evidence="4">
    <location>
        <begin position="12"/>
        <end position="28"/>
    </location>
</feature>
<reference evidence="5 6" key="1">
    <citation type="submission" date="2020-03" db="EMBL/GenBank/DDBJ databases">
        <authorList>
            <person name="Sun Q."/>
        </authorList>
    </citation>
    <scope>NUCLEOTIDE SEQUENCE [LARGE SCALE GENOMIC DNA]</scope>
    <source>
        <strain evidence="5 6">KACC 21451</strain>
    </source>
</reference>